<reference evidence="1 2" key="1">
    <citation type="journal article" date="2018" name="Front. Plant Sci.">
        <title>Red Clover (Trifolium pratense) and Zigzag Clover (T. medium) - A Picture of Genomic Similarities and Differences.</title>
        <authorList>
            <person name="Dluhosova J."/>
            <person name="Istvanek J."/>
            <person name="Nedelnik J."/>
            <person name="Repkova J."/>
        </authorList>
    </citation>
    <scope>NUCLEOTIDE SEQUENCE [LARGE SCALE GENOMIC DNA]</scope>
    <source>
        <strain evidence="2">cv. 10/8</strain>
        <tissue evidence="1">Leaf</tissue>
    </source>
</reference>
<evidence type="ECO:0000313" key="1">
    <source>
        <dbReference type="EMBL" id="MCI90241.1"/>
    </source>
</evidence>
<proteinExistence type="predicted"/>
<accession>A0A392VTE4</accession>
<dbReference type="EMBL" id="LXQA011238947">
    <property type="protein sequence ID" value="MCI90241.1"/>
    <property type="molecule type" value="Genomic_DNA"/>
</dbReference>
<dbReference type="Proteomes" id="UP000265520">
    <property type="component" value="Unassembled WGS sequence"/>
</dbReference>
<sequence length="43" mass="4759">MVRCAITEPEEWIVSAICASRGQEWRVAPVSKDRAPELSVNCA</sequence>
<dbReference type="AlphaFoldDB" id="A0A392VTE4"/>
<keyword evidence="2" id="KW-1185">Reference proteome</keyword>
<feature type="non-terminal residue" evidence="1">
    <location>
        <position position="43"/>
    </location>
</feature>
<protein>
    <submittedName>
        <fullName evidence="1">Uncharacterized protein</fullName>
    </submittedName>
</protein>
<comment type="caution">
    <text evidence="1">The sequence shown here is derived from an EMBL/GenBank/DDBJ whole genome shotgun (WGS) entry which is preliminary data.</text>
</comment>
<name>A0A392VTE4_9FABA</name>
<evidence type="ECO:0000313" key="2">
    <source>
        <dbReference type="Proteomes" id="UP000265520"/>
    </source>
</evidence>
<organism evidence="1 2">
    <name type="scientific">Trifolium medium</name>
    <dbReference type="NCBI Taxonomy" id="97028"/>
    <lineage>
        <taxon>Eukaryota</taxon>
        <taxon>Viridiplantae</taxon>
        <taxon>Streptophyta</taxon>
        <taxon>Embryophyta</taxon>
        <taxon>Tracheophyta</taxon>
        <taxon>Spermatophyta</taxon>
        <taxon>Magnoliopsida</taxon>
        <taxon>eudicotyledons</taxon>
        <taxon>Gunneridae</taxon>
        <taxon>Pentapetalae</taxon>
        <taxon>rosids</taxon>
        <taxon>fabids</taxon>
        <taxon>Fabales</taxon>
        <taxon>Fabaceae</taxon>
        <taxon>Papilionoideae</taxon>
        <taxon>50 kb inversion clade</taxon>
        <taxon>NPAAA clade</taxon>
        <taxon>Hologalegina</taxon>
        <taxon>IRL clade</taxon>
        <taxon>Trifolieae</taxon>
        <taxon>Trifolium</taxon>
    </lineage>
</organism>